<name>A0ABX6A727_STRVD</name>
<keyword evidence="1" id="KW-0472">Membrane</keyword>
<dbReference type="SUPFAM" id="SSF52540">
    <property type="entry name" value="P-loop containing nucleoside triphosphate hydrolases"/>
    <property type="match status" value="1"/>
</dbReference>
<protein>
    <submittedName>
        <fullName evidence="3">NACHT domain-containing protein</fullName>
    </submittedName>
</protein>
<feature type="transmembrane region" description="Helical" evidence="1">
    <location>
        <begin position="40"/>
        <end position="58"/>
    </location>
</feature>
<organism evidence="3 4">
    <name type="scientific">Streptomyces viridosporus T7A</name>
    <dbReference type="NCBI Taxonomy" id="665577"/>
    <lineage>
        <taxon>Bacteria</taxon>
        <taxon>Bacillati</taxon>
        <taxon>Actinomycetota</taxon>
        <taxon>Actinomycetes</taxon>
        <taxon>Kitasatosporales</taxon>
        <taxon>Streptomycetaceae</taxon>
        <taxon>Streptomyces</taxon>
    </lineage>
</organism>
<keyword evidence="1" id="KW-0812">Transmembrane</keyword>
<dbReference type="Proteomes" id="UP000327143">
    <property type="component" value="Chromosome"/>
</dbReference>
<dbReference type="Pfam" id="PF05729">
    <property type="entry name" value="NACHT"/>
    <property type="match status" value="1"/>
</dbReference>
<feature type="transmembrane region" description="Helical" evidence="1">
    <location>
        <begin position="557"/>
        <end position="577"/>
    </location>
</feature>
<dbReference type="InterPro" id="IPR007111">
    <property type="entry name" value="NACHT_NTPase"/>
</dbReference>
<proteinExistence type="predicted"/>
<evidence type="ECO:0000313" key="4">
    <source>
        <dbReference type="Proteomes" id="UP000327143"/>
    </source>
</evidence>
<keyword evidence="1" id="KW-1133">Transmembrane helix</keyword>
<feature type="domain" description="NACHT" evidence="2">
    <location>
        <begin position="144"/>
        <end position="297"/>
    </location>
</feature>
<feature type="transmembrane region" description="Helical" evidence="1">
    <location>
        <begin position="479"/>
        <end position="504"/>
    </location>
</feature>
<dbReference type="EMBL" id="CP023700">
    <property type="protein sequence ID" value="QEU83545.1"/>
    <property type="molecule type" value="Genomic_DNA"/>
</dbReference>
<dbReference type="RefSeq" id="WP_016828268.1">
    <property type="nucleotide sequence ID" value="NZ_CP023700.1"/>
</dbReference>
<reference evidence="3 4" key="1">
    <citation type="submission" date="2017-09" db="EMBL/GenBank/DDBJ databases">
        <authorList>
            <person name="Lee N."/>
            <person name="Cho B.-K."/>
        </authorList>
    </citation>
    <scope>NUCLEOTIDE SEQUENCE [LARGE SCALE GENOMIC DNA]</scope>
    <source>
        <strain evidence="3 4">ATCC 39115</strain>
    </source>
</reference>
<feature type="transmembrane region" description="Helical" evidence="1">
    <location>
        <begin position="597"/>
        <end position="617"/>
    </location>
</feature>
<evidence type="ECO:0000256" key="1">
    <source>
        <dbReference type="SAM" id="Phobius"/>
    </source>
</evidence>
<feature type="transmembrane region" description="Helical" evidence="1">
    <location>
        <begin position="525"/>
        <end position="545"/>
    </location>
</feature>
<gene>
    <name evidence="3" type="ORF">CP969_01375</name>
</gene>
<dbReference type="Gene3D" id="3.40.50.300">
    <property type="entry name" value="P-loop containing nucleotide triphosphate hydrolases"/>
    <property type="match status" value="1"/>
</dbReference>
<evidence type="ECO:0000259" key="2">
    <source>
        <dbReference type="Pfam" id="PF05729"/>
    </source>
</evidence>
<keyword evidence="4" id="KW-1185">Reference proteome</keyword>
<evidence type="ECO:0000313" key="3">
    <source>
        <dbReference type="EMBL" id="QEU83545.1"/>
    </source>
</evidence>
<dbReference type="InterPro" id="IPR027417">
    <property type="entry name" value="P-loop_NTPase"/>
</dbReference>
<sequence length="696" mass="73022">MGTWGRRASAAVGAIALLSGVVLPVRSALEKGWGDVDPGGLAVASVGLAIALVGLWTARRRYDSAEVAAGLARSVVRVEQEAFAQLLGGDVNGVIDLSFTADMTGRVRGATATGRLEDVVSFYRGLTPGRVVVTGTPAPPGAGVAGDAGAGKTLTALALVIGLARARADGEPVQVPVRLTATSWPGGTIEDWLARELEQAWKQKRAQARLLLEAQLVLPVIDGVDELDPGDAPGPGSRAAALMAEVNRYQLGTAPAPVVLTCRRLQYEALEHGQVPARTMALVRLDRVSPAQARAFLEHRVADTSVGRAAWQPVLDALDPPASASVTAVRPEATALRRALDTPWRLTLAATVYHPATGRQPADLLTRAGNGTLHQHLLTHYIDAAVTATPGPGAAAVPALDPAKTRRVLTVLARYLHANAAGRTEQGRALSSSDLVLHDLWPLVKARAIRLQDVLLTVLLNCGAWVAFGRALPEQPSKSWMYLTGALLLVIALSCVEAGAWPVPRPLRMPRLSSVFGLRSVAEELAGTVWGPTLLGAVGGAYFAARGQMRSGILAGAGYGGAVGLAYGLVFALIMCLSMNSHVPRTDPGSPLRGDLVGGLVAGALFGTTTGLVYRLVADPGAALATGLASGLALGLGGRAWTRYTIFRLHVRGRLPWRLASFLRRCQQAGLLRTAGPAWQFRHRELQEHLAVAPPP</sequence>
<accession>A0ABX6A727</accession>